<dbReference type="GO" id="GO:0006886">
    <property type="term" value="P:intracellular protein transport"/>
    <property type="evidence" value="ECO:0007669"/>
    <property type="project" value="InterPro"/>
</dbReference>
<feature type="region of interest" description="Disordered" evidence="1">
    <location>
        <begin position="1"/>
        <end position="65"/>
    </location>
</feature>
<proteinExistence type="predicted"/>
<dbReference type="InterPro" id="IPR015943">
    <property type="entry name" value="WD40/YVTN_repeat-like_dom_sf"/>
</dbReference>
<evidence type="ECO:0000259" key="2">
    <source>
        <dbReference type="Pfam" id="PF12894"/>
    </source>
</evidence>
<dbReference type="Pfam" id="PF25440">
    <property type="entry name" value="Beta-prop_RIC1_2nd"/>
    <property type="match status" value="1"/>
</dbReference>
<comment type="caution">
    <text evidence="3">The sequence shown here is derived from an EMBL/GenBank/DDBJ whole genome shotgun (WGS) entry which is preliminary data.</text>
</comment>
<protein>
    <submittedName>
        <fullName evidence="3">WD40 repeat protein</fullName>
    </submittedName>
</protein>
<feature type="non-terminal residue" evidence="3">
    <location>
        <position position="651"/>
    </location>
</feature>
<sequence>HLSLDLQIDTEPTEDERSKSNGGAMQRGRRPRSVTYSDGSRPRVDRRSPKQEHMPQTTSDSTTTTVVRWAYSPDRRLLAGITRQSVNLWLLRPFVLLSRLVYDEIEEFGHMVDIIWEDAESGRNSEDVTRCGTLFVMLSMGFMYEVAVNRRGVILEYQFATQHFFARGPGEGDGVQGFGLVQRRTYRLPVGGGPAICATAAGSSIAIAATQLQVYRLTWAGALASTTAVAEIHDNPLAQIQQIECICDREGRRRQELYLFSDGAVRVLEFADTACISTRLLDGTGPALRATVIACSSVSDMIAVGTDSGEVLVYAARQLERVERLGFGHGDGAQVTAIEWTADGSAFACGYSTGHVVVWTALGYELNATRLRGRHGTEQVQPVFMGWVTGATRLVVVGEDEQHRQQGDALPFARAALSTVACEGNAKRVCLFSDDKVLVHRGALAAGARQPELQWLVTHVPPGYVASHWPLRYVAVDDEGQHIAVAGQRGVAYYSVAAGRWRLFRSTQQEAALVCTGGLLWYREYLVVACTGANADARDAACVAFYRRGRMLEAPAALVELTAAATAMSCHGSTLLVLCKDGVVNQYAIFDDVDFVQVSFRRALDVNAAIADVRRVRSLQWVPSAQFDHHASLLVHEGTALRLVEETADGE</sequence>
<dbReference type="InterPro" id="IPR036322">
    <property type="entry name" value="WD40_repeat_dom_sf"/>
</dbReference>
<dbReference type="PANTHER" id="PTHR22746:SF10">
    <property type="entry name" value="GUANINE NUCLEOTIDE EXCHANGE FACTOR SUBUNIT RIC1"/>
    <property type="match status" value="1"/>
</dbReference>
<feature type="compositionally biased region" description="Basic and acidic residues" evidence="1">
    <location>
        <begin position="40"/>
        <end position="53"/>
    </location>
</feature>
<dbReference type="EMBL" id="JANBUO010002274">
    <property type="protein sequence ID" value="KAJ2795184.1"/>
    <property type="molecule type" value="Genomic_DNA"/>
</dbReference>
<dbReference type="GO" id="GO:0005829">
    <property type="term" value="C:cytosol"/>
    <property type="evidence" value="ECO:0007669"/>
    <property type="project" value="TreeGrafter"/>
</dbReference>
<keyword evidence="4" id="KW-1185">Reference proteome</keyword>
<evidence type="ECO:0000313" key="3">
    <source>
        <dbReference type="EMBL" id="KAJ2795184.1"/>
    </source>
</evidence>
<accession>A0A9W8LRB2</accession>
<dbReference type="PANTHER" id="PTHR22746">
    <property type="entry name" value="RAB6A-GEF COMPLEX PARTNER PROTEIN 1"/>
    <property type="match status" value="1"/>
</dbReference>
<dbReference type="Pfam" id="PF12894">
    <property type="entry name" value="ANAPC4_WD40"/>
    <property type="match status" value="1"/>
</dbReference>
<organism evidence="3 4">
    <name type="scientific">Coemansia guatemalensis</name>
    <dbReference type="NCBI Taxonomy" id="2761395"/>
    <lineage>
        <taxon>Eukaryota</taxon>
        <taxon>Fungi</taxon>
        <taxon>Fungi incertae sedis</taxon>
        <taxon>Zoopagomycota</taxon>
        <taxon>Kickxellomycotina</taxon>
        <taxon>Kickxellomycetes</taxon>
        <taxon>Kickxellales</taxon>
        <taxon>Kickxellaceae</taxon>
        <taxon>Coemansia</taxon>
    </lineage>
</organism>
<dbReference type="AlphaFoldDB" id="A0A9W8LRB2"/>
<dbReference type="InterPro" id="IPR024977">
    <property type="entry name" value="Apc4-like_WD40_dom"/>
</dbReference>
<feature type="domain" description="Anaphase-promoting complex subunit 4-like WD40" evidence="2">
    <location>
        <begin position="297"/>
        <end position="359"/>
    </location>
</feature>
<evidence type="ECO:0000256" key="1">
    <source>
        <dbReference type="SAM" id="MobiDB-lite"/>
    </source>
</evidence>
<dbReference type="Gene3D" id="2.130.10.10">
    <property type="entry name" value="YVTN repeat-like/Quinoprotein amine dehydrogenase"/>
    <property type="match status" value="1"/>
</dbReference>
<gene>
    <name evidence="3" type="primary">RIC1</name>
    <name evidence="3" type="ORF">H4R20_005964</name>
</gene>
<name>A0A9W8LRB2_9FUNG</name>
<evidence type="ECO:0000313" key="4">
    <source>
        <dbReference type="Proteomes" id="UP001140094"/>
    </source>
</evidence>
<dbReference type="OrthoDB" id="67540at2759"/>
<dbReference type="GO" id="GO:0000139">
    <property type="term" value="C:Golgi membrane"/>
    <property type="evidence" value="ECO:0007669"/>
    <property type="project" value="TreeGrafter"/>
</dbReference>
<dbReference type="Proteomes" id="UP001140094">
    <property type="component" value="Unassembled WGS sequence"/>
</dbReference>
<dbReference type="InterPro" id="IPR040096">
    <property type="entry name" value="Ric1"/>
</dbReference>
<reference evidence="3" key="1">
    <citation type="submission" date="2022-07" db="EMBL/GenBank/DDBJ databases">
        <title>Phylogenomic reconstructions and comparative analyses of Kickxellomycotina fungi.</title>
        <authorList>
            <person name="Reynolds N.K."/>
            <person name="Stajich J.E."/>
            <person name="Barry K."/>
            <person name="Grigoriev I.V."/>
            <person name="Crous P."/>
            <person name="Smith M.E."/>
        </authorList>
    </citation>
    <scope>NUCLEOTIDE SEQUENCE</scope>
    <source>
        <strain evidence="3">NRRL 1565</strain>
    </source>
</reference>
<dbReference type="GO" id="GO:0042147">
    <property type="term" value="P:retrograde transport, endosome to Golgi"/>
    <property type="evidence" value="ECO:0007669"/>
    <property type="project" value="TreeGrafter"/>
</dbReference>
<dbReference type="GO" id="GO:0034066">
    <property type="term" value="C:Ric1-Rgp1 guanyl-nucleotide exchange factor complex"/>
    <property type="evidence" value="ECO:0007669"/>
    <property type="project" value="InterPro"/>
</dbReference>
<feature type="non-terminal residue" evidence="3">
    <location>
        <position position="1"/>
    </location>
</feature>
<dbReference type="SUPFAM" id="SSF50978">
    <property type="entry name" value="WD40 repeat-like"/>
    <property type="match status" value="1"/>
</dbReference>